<dbReference type="SMART" id="SM00331">
    <property type="entry name" value="PP2C_SIG"/>
    <property type="match status" value="1"/>
</dbReference>
<dbReference type="InterPro" id="IPR001932">
    <property type="entry name" value="PPM-type_phosphatase-like_dom"/>
</dbReference>
<dbReference type="CDD" id="cd00143">
    <property type="entry name" value="PP2Cc"/>
    <property type="match status" value="1"/>
</dbReference>
<dbReference type="Proteomes" id="UP000798951">
    <property type="component" value="Unassembled WGS sequence"/>
</dbReference>
<dbReference type="InterPro" id="IPR015655">
    <property type="entry name" value="PP2C"/>
</dbReference>
<dbReference type="EMBL" id="VMSD01000008">
    <property type="protein sequence ID" value="KAF0845283.1"/>
    <property type="molecule type" value="Genomic_DNA"/>
</dbReference>
<feature type="domain" description="PPM-type phosphatase" evidence="1">
    <location>
        <begin position="34"/>
        <end position="241"/>
    </location>
</feature>
<organism evidence="2 3">
    <name type="scientific">Nocardia caishijiensis</name>
    <dbReference type="NCBI Taxonomy" id="184756"/>
    <lineage>
        <taxon>Bacteria</taxon>
        <taxon>Bacillati</taxon>
        <taxon>Actinomycetota</taxon>
        <taxon>Actinomycetes</taxon>
        <taxon>Mycobacteriales</taxon>
        <taxon>Nocardiaceae</taxon>
        <taxon>Nocardia</taxon>
    </lineage>
</organism>
<dbReference type="PROSITE" id="PS51746">
    <property type="entry name" value="PPM_2"/>
    <property type="match status" value="1"/>
</dbReference>
<dbReference type="RefSeq" id="WP_067986698.1">
    <property type="nucleotide sequence ID" value="NZ_VMSD01000008.1"/>
</dbReference>
<dbReference type="PANTHER" id="PTHR13832:SF827">
    <property type="entry name" value="PROTEIN PHOSPHATASE 1L"/>
    <property type="match status" value="1"/>
</dbReference>
<keyword evidence="3" id="KW-1185">Reference proteome</keyword>
<proteinExistence type="predicted"/>
<evidence type="ECO:0000313" key="3">
    <source>
        <dbReference type="Proteomes" id="UP000798951"/>
    </source>
</evidence>
<dbReference type="SUPFAM" id="SSF81606">
    <property type="entry name" value="PP2C-like"/>
    <property type="match status" value="1"/>
</dbReference>
<evidence type="ECO:0000313" key="2">
    <source>
        <dbReference type="EMBL" id="KAF0845283.1"/>
    </source>
</evidence>
<dbReference type="InterPro" id="IPR036457">
    <property type="entry name" value="PPM-type-like_dom_sf"/>
</dbReference>
<dbReference type="PANTHER" id="PTHR13832">
    <property type="entry name" value="PROTEIN PHOSPHATASE 2C"/>
    <property type="match status" value="1"/>
</dbReference>
<name>A0ABQ6YI01_9NOCA</name>
<comment type="caution">
    <text evidence="2">The sequence shown here is derived from an EMBL/GenBank/DDBJ whole genome shotgun (WGS) entry which is preliminary data.</text>
</comment>
<protein>
    <submittedName>
        <fullName evidence="2">Protein phosphatase</fullName>
    </submittedName>
</protein>
<accession>A0ABQ6YI01</accession>
<reference evidence="2 3" key="1">
    <citation type="submission" date="2019-07" db="EMBL/GenBank/DDBJ databases">
        <title>Genomic Encyclopedia of Type Strains, Phase IV (KMG-IV): sequencing the most valuable type-strain genomes for metagenomic binning, comparative biology and taxonomic classification.</title>
        <authorList>
            <person name="Goeker M."/>
        </authorList>
    </citation>
    <scope>NUCLEOTIDE SEQUENCE [LARGE SCALE GENOMIC DNA]</scope>
    <source>
        <strain evidence="2 3">DSM 44831</strain>
    </source>
</reference>
<dbReference type="Pfam" id="PF13672">
    <property type="entry name" value="PP2C_2"/>
    <property type="match status" value="1"/>
</dbReference>
<evidence type="ECO:0000259" key="1">
    <source>
        <dbReference type="PROSITE" id="PS51746"/>
    </source>
</evidence>
<dbReference type="Gene3D" id="3.60.40.10">
    <property type="entry name" value="PPM-type phosphatase domain"/>
    <property type="match status" value="1"/>
</dbReference>
<gene>
    <name evidence="2" type="ORF">FNL39_10891</name>
</gene>
<dbReference type="SMART" id="SM00332">
    <property type="entry name" value="PP2Cc"/>
    <property type="match status" value="1"/>
</dbReference>
<sequence length="258" mass="27186">MSRVSVTAITHRGAIREDNEDCVGWSGWSLSGNETSSLSIESTIHEPMLIVVCDGMGGHAGGAQASRMACELLTAPGGVTGDSVAELTAALRARLQLTSDAINDRADAQPELAGMGCTVVGAAITPDGHAVVFNVGDSRCYRLEDRYLAQLSVDHRRMGGNTLLQALGGGLRVILEPDFFDCPLPTHPGLLLCTDGLDDYADQREIEQLLLADPTDVPARLRDLALRGGGGDNVTIVQVAAPGRPPTTQRVGDAPWPH</sequence>